<organism evidence="2 3">
    <name type="scientific">Cloacimonas acidaminovorans (strain Evry)</name>
    <dbReference type="NCBI Taxonomy" id="459349"/>
    <lineage>
        <taxon>Bacteria</taxon>
        <taxon>Pseudomonadati</taxon>
        <taxon>Candidatus Cloacimonadota</taxon>
        <taxon>Candidatus Cloacimonadia</taxon>
        <taxon>Candidatus Cloacimonadales</taxon>
        <taxon>Candidatus Cloacimonadaceae</taxon>
        <taxon>Candidatus Cloacimonas</taxon>
    </lineage>
</organism>
<dbReference type="AlphaFoldDB" id="B0VFQ2"/>
<evidence type="ECO:0000313" key="3">
    <source>
        <dbReference type="Proteomes" id="UP000002019"/>
    </source>
</evidence>
<feature type="transmembrane region" description="Helical" evidence="1">
    <location>
        <begin position="158"/>
        <end position="182"/>
    </location>
</feature>
<dbReference type="STRING" id="459349.CLOAM1653"/>
<dbReference type="Proteomes" id="UP000002019">
    <property type="component" value="Chromosome"/>
</dbReference>
<keyword evidence="1" id="KW-0812">Transmembrane</keyword>
<evidence type="ECO:0008006" key="4">
    <source>
        <dbReference type="Google" id="ProtNLM"/>
    </source>
</evidence>
<accession>B0VFQ2</accession>
<name>B0VFQ2_CLOAI</name>
<dbReference type="InterPro" id="IPR010380">
    <property type="entry name" value="DUF975"/>
</dbReference>
<dbReference type="PANTHER" id="PTHR40076">
    <property type="entry name" value="MEMBRANE PROTEIN-RELATED"/>
    <property type="match status" value="1"/>
</dbReference>
<feature type="transmembrane region" description="Helical" evidence="1">
    <location>
        <begin position="48"/>
        <end position="69"/>
    </location>
</feature>
<reference evidence="2 3" key="1">
    <citation type="journal article" date="2008" name="J. Bacteriol.">
        <title>'Candidatus Cloacamonas acidaminovorans': genome sequence reconstruction provides a first glimpse of a new bacterial division.</title>
        <authorList>
            <person name="Pelletier E."/>
            <person name="Kreimeyer A."/>
            <person name="Bocs S."/>
            <person name="Rouy Z."/>
            <person name="Gyapay G."/>
            <person name="Chouari R."/>
            <person name="Riviere D."/>
            <person name="Ganesan A."/>
            <person name="Daegelen P."/>
            <person name="Sghir A."/>
            <person name="Cohen G.N."/>
            <person name="Medigue C."/>
            <person name="Weissenbach J."/>
            <person name="Le Paslier D."/>
        </authorList>
    </citation>
    <scope>NUCLEOTIDE SEQUENCE [LARGE SCALE GENOMIC DNA]</scope>
    <source>
        <strain evidence="3">Evry</strain>
    </source>
</reference>
<evidence type="ECO:0000313" key="2">
    <source>
        <dbReference type="EMBL" id="CAO81489.1"/>
    </source>
</evidence>
<dbReference type="KEGG" id="caci:CLOAM1653"/>
<keyword evidence="1" id="KW-0472">Membrane</keyword>
<protein>
    <recommendedName>
        <fullName evidence="4">Integral membrane protein</fullName>
    </recommendedName>
</protein>
<dbReference type="PANTHER" id="PTHR40076:SF1">
    <property type="entry name" value="MEMBRANE PROTEIN"/>
    <property type="match status" value="1"/>
</dbReference>
<keyword evidence="1" id="KW-1133">Transmembrane helix</keyword>
<dbReference type="eggNOG" id="COG5523">
    <property type="taxonomic scope" value="Bacteria"/>
</dbReference>
<dbReference type="HOGENOM" id="CLU_045673_3_1_0"/>
<feature type="transmembrane region" description="Helical" evidence="1">
    <location>
        <begin position="21"/>
        <end position="42"/>
    </location>
</feature>
<sequence>MIMLTYNEIRYNAREYLKGKWNNPCALIFLILAIINLGVSAIPYLGSVVSLLISGPLALGMAIIFLKLVRGEEISVEMIFAGFKDFTRSLTAGLLIFIYVFLWSLLLIIPGIIASFSYAMTFFIMADNPNLSANEAIKARKEMMRGHKTDLFLLELSFIGWILLSVLSFGIGFLWLGSYIYTANAIFYHEIRVEEAPQVIIEAPYEEQTVPPPDIEE</sequence>
<proteinExistence type="predicted"/>
<keyword evidence="3" id="KW-1185">Reference proteome</keyword>
<feature type="transmembrane region" description="Helical" evidence="1">
    <location>
        <begin position="90"/>
        <end position="113"/>
    </location>
</feature>
<evidence type="ECO:0000256" key="1">
    <source>
        <dbReference type="SAM" id="Phobius"/>
    </source>
</evidence>
<gene>
    <name evidence="2" type="ordered locus">CLOAM1653</name>
</gene>
<dbReference type="EMBL" id="CU466930">
    <property type="protein sequence ID" value="CAO81489.1"/>
    <property type="molecule type" value="Genomic_DNA"/>
</dbReference>
<dbReference type="Pfam" id="PF06161">
    <property type="entry name" value="DUF975"/>
    <property type="match status" value="1"/>
</dbReference>